<keyword evidence="2" id="KW-1133">Transmembrane helix</keyword>
<evidence type="ECO:0000313" key="3">
    <source>
        <dbReference type="EMBL" id="MFC5909368.1"/>
    </source>
</evidence>
<organism evidence="3 4">
    <name type="scientific">Streptacidiphilus monticola</name>
    <dbReference type="NCBI Taxonomy" id="2161674"/>
    <lineage>
        <taxon>Bacteria</taxon>
        <taxon>Bacillati</taxon>
        <taxon>Actinomycetota</taxon>
        <taxon>Actinomycetes</taxon>
        <taxon>Kitasatosporales</taxon>
        <taxon>Streptomycetaceae</taxon>
        <taxon>Streptacidiphilus</taxon>
    </lineage>
</organism>
<feature type="region of interest" description="Disordered" evidence="1">
    <location>
        <begin position="43"/>
        <end position="70"/>
    </location>
</feature>
<keyword evidence="2" id="KW-0812">Transmembrane</keyword>
<gene>
    <name evidence="3" type="ORF">ACFP3V_19390</name>
</gene>
<accession>A0ABW1G5Q6</accession>
<evidence type="ECO:0000313" key="4">
    <source>
        <dbReference type="Proteomes" id="UP001596174"/>
    </source>
</evidence>
<name>A0ABW1G5Q6_9ACTN</name>
<feature type="transmembrane region" description="Helical" evidence="2">
    <location>
        <begin position="17"/>
        <end position="37"/>
    </location>
</feature>
<sequence>MLTQFLADGPDWHGGPWFLLFPLFWIAVLVLARRLLFRGAWAGRGPRGRGPWQDRRWQERGGPAPTPVETLNRKYADGEIDEFEYRTRLSVLTGEDETT</sequence>
<keyword evidence="4" id="KW-1185">Reference proteome</keyword>
<evidence type="ECO:0000256" key="2">
    <source>
        <dbReference type="SAM" id="Phobius"/>
    </source>
</evidence>
<proteinExistence type="predicted"/>
<evidence type="ECO:0000256" key="1">
    <source>
        <dbReference type="SAM" id="MobiDB-lite"/>
    </source>
</evidence>
<reference evidence="4" key="1">
    <citation type="journal article" date="2019" name="Int. J. Syst. Evol. Microbiol.">
        <title>The Global Catalogue of Microorganisms (GCM) 10K type strain sequencing project: providing services to taxonomists for standard genome sequencing and annotation.</title>
        <authorList>
            <consortium name="The Broad Institute Genomics Platform"/>
            <consortium name="The Broad Institute Genome Sequencing Center for Infectious Disease"/>
            <person name="Wu L."/>
            <person name="Ma J."/>
        </authorList>
    </citation>
    <scope>NUCLEOTIDE SEQUENCE [LARGE SCALE GENOMIC DNA]</scope>
    <source>
        <strain evidence="4">JCM 4816</strain>
    </source>
</reference>
<keyword evidence="2" id="KW-0472">Membrane</keyword>
<protein>
    <submittedName>
        <fullName evidence="3">SHOCT domain-containing protein</fullName>
    </submittedName>
</protein>
<dbReference type="RefSeq" id="WP_380585103.1">
    <property type="nucleotide sequence ID" value="NZ_JBHSQJ010000080.1"/>
</dbReference>
<dbReference type="Proteomes" id="UP001596174">
    <property type="component" value="Unassembled WGS sequence"/>
</dbReference>
<dbReference type="EMBL" id="JBHSQJ010000080">
    <property type="protein sequence ID" value="MFC5909368.1"/>
    <property type="molecule type" value="Genomic_DNA"/>
</dbReference>
<comment type="caution">
    <text evidence="3">The sequence shown here is derived from an EMBL/GenBank/DDBJ whole genome shotgun (WGS) entry which is preliminary data.</text>
</comment>